<feature type="transmembrane region" description="Helical" evidence="1">
    <location>
        <begin position="238"/>
        <end position="254"/>
    </location>
</feature>
<feature type="transmembrane region" description="Helical" evidence="1">
    <location>
        <begin position="184"/>
        <end position="204"/>
    </location>
</feature>
<feature type="transmembrane region" description="Helical" evidence="1">
    <location>
        <begin position="342"/>
        <end position="363"/>
    </location>
</feature>
<name>A0AAU7B2L6_9ACTN</name>
<sequence>MTATTTDRIDELERLMGDTRERLIRVEARPASAAPVSGAAAAWPAPAAGRAASLATPELPAGLAPRPAPRPDPRRVIAEAHSSARQLSLDGSVAAGPAPAPTPAPAPARVAAAKPALTVEQLLGGRVLAWVGGAAILAGLAFLFALGVSSGWLDESRRCLIGALASGALIGVGSFLQERRGRTTAALAAIGTGIAGLFLAVGFATSIYDLIPAVPGAVLAAGVGALGVSLALRWNASAIAGLGLIGAVLSPSISEAIAEPTGLVLLFVATACAVAVTLHRRWGWLGVAIAATATPQWLGALALTDDTYGLPATLLTLIGFGALGVLSAVGRELREPLATLRTSSLMLQLATSAVLAIAGYALIDELAPTAAAIAWLGALAAAHLAAWAGLRRSDRLGNDLTVLVLVVGAVLAEVTYTLSLDGPVRAAGWIVAVLVFAWLARRTLATPDRPAALTGLGVHVMLATIGVSAELDVALSDGGELTLVAGLLLAAGAGAAFGAARLVEEPRQLLDVLGFTALVLLAVLTLDGLTLTLVWAVFAAGLATLAQRTDDPTAAGAAVVHLAGALGWCLIDQAAPIGLGAPLDELGRAAAGLAGVGLAGAWAARELRRSLSFNTWALPLATGAGLVALYLASLTAVAFQPGSGDDMQGQLQLTALWAATGVAALIVGLSRDDAALRTAALGLLALSAGKLFLVDLATLAAAWRVIACIAVGLLLLVAAYAHARLRPEAAPDFREAETTFR</sequence>
<dbReference type="EMBL" id="CP114014">
    <property type="protein sequence ID" value="XAY08115.1"/>
    <property type="molecule type" value="Genomic_DNA"/>
</dbReference>
<feature type="transmembrane region" description="Helical" evidence="1">
    <location>
        <begin position="651"/>
        <end position="669"/>
    </location>
</feature>
<dbReference type="PANTHER" id="PTHR38434">
    <property type="entry name" value="BLL2549 PROTEIN"/>
    <property type="match status" value="1"/>
</dbReference>
<evidence type="ECO:0000256" key="1">
    <source>
        <dbReference type="SAM" id="Phobius"/>
    </source>
</evidence>
<dbReference type="AlphaFoldDB" id="A0AAU7B2L6"/>
<feature type="transmembrane region" description="Helical" evidence="1">
    <location>
        <begin position="310"/>
        <end position="330"/>
    </location>
</feature>
<keyword evidence="1" id="KW-1133">Transmembrane helix</keyword>
<keyword evidence="1" id="KW-0472">Membrane</keyword>
<feature type="transmembrane region" description="Helical" evidence="1">
    <location>
        <begin position="512"/>
        <end position="538"/>
    </location>
</feature>
<evidence type="ECO:0000313" key="2">
    <source>
        <dbReference type="EMBL" id="XAY08115.1"/>
    </source>
</evidence>
<keyword evidence="1" id="KW-0812">Transmembrane</keyword>
<feature type="transmembrane region" description="Helical" evidence="1">
    <location>
        <begin position="369"/>
        <end position="388"/>
    </location>
</feature>
<dbReference type="InterPro" id="IPR019286">
    <property type="entry name" value="DUF2339_TM"/>
</dbReference>
<dbReference type="PANTHER" id="PTHR38434:SF1">
    <property type="entry name" value="BLL2549 PROTEIN"/>
    <property type="match status" value="1"/>
</dbReference>
<dbReference type="KEGG" id="parq:DSM112329_05011"/>
<feature type="transmembrane region" description="Helical" evidence="1">
    <location>
        <begin position="700"/>
        <end position="721"/>
    </location>
</feature>
<evidence type="ECO:0008006" key="3">
    <source>
        <dbReference type="Google" id="ProtNLM"/>
    </source>
</evidence>
<organism evidence="2">
    <name type="scientific">Paraconexibacter sp. AEG42_29</name>
    <dbReference type="NCBI Taxonomy" id="2997339"/>
    <lineage>
        <taxon>Bacteria</taxon>
        <taxon>Bacillati</taxon>
        <taxon>Actinomycetota</taxon>
        <taxon>Thermoleophilia</taxon>
        <taxon>Solirubrobacterales</taxon>
        <taxon>Paraconexibacteraceae</taxon>
        <taxon>Paraconexibacter</taxon>
    </lineage>
</organism>
<reference evidence="2" key="1">
    <citation type="submission" date="2022-12" db="EMBL/GenBank/DDBJ databases">
        <title>Paraconexibacter alkalitolerans sp. nov. and Baekduia alba sp. nov., isolated from soil and emended description of the genera Paraconexibacter (Chun et al., 2020) and Baekduia (An et al., 2020).</title>
        <authorList>
            <person name="Vieira S."/>
            <person name="Huber K.J."/>
            <person name="Geppert A."/>
            <person name="Wolf J."/>
            <person name="Neumann-Schaal M."/>
            <person name="Muesken M."/>
            <person name="Overmann J."/>
        </authorList>
    </citation>
    <scope>NUCLEOTIDE SEQUENCE</scope>
    <source>
        <strain evidence="2">AEG42_29</strain>
    </source>
</reference>
<gene>
    <name evidence="2" type="ORF">DSM112329_05011</name>
</gene>
<accession>A0AAU7B2L6</accession>
<feature type="transmembrane region" description="Helical" evidence="1">
    <location>
        <begin position="260"/>
        <end position="278"/>
    </location>
</feature>
<feature type="transmembrane region" description="Helical" evidence="1">
    <location>
        <begin position="210"/>
        <end position="231"/>
    </location>
</feature>
<dbReference type="RefSeq" id="WP_354699299.1">
    <property type="nucleotide sequence ID" value="NZ_CP114014.1"/>
</dbReference>
<feature type="transmembrane region" description="Helical" evidence="1">
    <location>
        <begin position="400"/>
        <end position="418"/>
    </location>
</feature>
<feature type="transmembrane region" description="Helical" evidence="1">
    <location>
        <begin position="285"/>
        <end position="304"/>
    </location>
</feature>
<feature type="transmembrane region" description="Helical" evidence="1">
    <location>
        <begin position="424"/>
        <end position="440"/>
    </location>
</feature>
<proteinExistence type="predicted"/>
<dbReference type="Pfam" id="PF10101">
    <property type="entry name" value="DUF2339"/>
    <property type="match status" value="1"/>
</dbReference>
<feature type="transmembrane region" description="Helical" evidence="1">
    <location>
        <begin position="452"/>
        <end position="469"/>
    </location>
</feature>
<feature type="transmembrane region" description="Helical" evidence="1">
    <location>
        <begin position="127"/>
        <end position="148"/>
    </location>
</feature>
<feature type="transmembrane region" description="Helical" evidence="1">
    <location>
        <begin position="676"/>
        <end position="694"/>
    </location>
</feature>
<protein>
    <recommendedName>
        <fullName evidence="3">DUF2339 domain-containing protein</fullName>
    </recommendedName>
</protein>
<feature type="transmembrane region" description="Helical" evidence="1">
    <location>
        <begin position="616"/>
        <end position="639"/>
    </location>
</feature>
<feature type="transmembrane region" description="Helical" evidence="1">
    <location>
        <begin position="160"/>
        <end position="177"/>
    </location>
</feature>
<feature type="transmembrane region" description="Helical" evidence="1">
    <location>
        <begin position="481"/>
        <end position="500"/>
    </location>
</feature>